<evidence type="ECO:0000313" key="1">
    <source>
        <dbReference type="EMBL" id="KAK7830406.1"/>
    </source>
</evidence>
<dbReference type="Proteomes" id="UP000237347">
    <property type="component" value="Unassembled WGS sequence"/>
</dbReference>
<reference evidence="1 2" key="1">
    <citation type="journal article" date="2018" name="Sci. Data">
        <title>The draft genome sequence of cork oak.</title>
        <authorList>
            <person name="Ramos A.M."/>
            <person name="Usie A."/>
            <person name="Barbosa P."/>
            <person name="Barros P.M."/>
            <person name="Capote T."/>
            <person name="Chaves I."/>
            <person name="Simoes F."/>
            <person name="Abreu I."/>
            <person name="Carrasquinho I."/>
            <person name="Faro C."/>
            <person name="Guimaraes J.B."/>
            <person name="Mendonca D."/>
            <person name="Nobrega F."/>
            <person name="Rodrigues L."/>
            <person name="Saibo N.J.M."/>
            <person name="Varela M.C."/>
            <person name="Egas C."/>
            <person name="Matos J."/>
            <person name="Miguel C.M."/>
            <person name="Oliveira M.M."/>
            <person name="Ricardo C.P."/>
            <person name="Goncalves S."/>
        </authorList>
    </citation>
    <scope>NUCLEOTIDE SEQUENCE [LARGE SCALE GENOMIC DNA]</scope>
    <source>
        <strain evidence="2">cv. HL8</strain>
    </source>
</reference>
<dbReference type="EMBL" id="PKMF04000463">
    <property type="protein sequence ID" value="KAK7830406.1"/>
    <property type="molecule type" value="Genomic_DNA"/>
</dbReference>
<proteinExistence type="predicted"/>
<dbReference type="AlphaFoldDB" id="A0AAW0JWB4"/>
<accession>A0AAW0JWB4</accession>
<evidence type="ECO:0000313" key="2">
    <source>
        <dbReference type="Proteomes" id="UP000237347"/>
    </source>
</evidence>
<protein>
    <submittedName>
        <fullName evidence="1">Uncharacterized protein</fullName>
    </submittedName>
</protein>
<comment type="caution">
    <text evidence="1">The sequence shown here is derived from an EMBL/GenBank/DDBJ whole genome shotgun (WGS) entry which is preliminary data.</text>
</comment>
<name>A0AAW0JWB4_QUESU</name>
<sequence length="189" mass="21961">MPEVVGKVQMCNEKLTEWSKNFFGSVRRTLEEKKFLLSKAEMDAAKGGDPMLVKSLQLEINGILDKESQMWQQWSRALFLKCGDRNTAYFHSKASQRFQRNWILGLKNMQNVWCTEENQIKNIDVEYYQSLFSSSAPSDLDEILSKVWAVHFESLMAEAHDCPSFLDVFSTCMEKAHHIELFAMLTYQI</sequence>
<keyword evidence="2" id="KW-1185">Reference proteome</keyword>
<gene>
    <name evidence="1" type="ORF">CFP56_028226</name>
</gene>
<organism evidence="1 2">
    <name type="scientific">Quercus suber</name>
    <name type="common">Cork oak</name>
    <dbReference type="NCBI Taxonomy" id="58331"/>
    <lineage>
        <taxon>Eukaryota</taxon>
        <taxon>Viridiplantae</taxon>
        <taxon>Streptophyta</taxon>
        <taxon>Embryophyta</taxon>
        <taxon>Tracheophyta</taxon>
        <taxon>Spermatophyta</taxon>
        <taxon>Magnoliopsida</taxon>
        <taxon>eudicotyledons</taxon>
        <taxon>Gunneridae</taxon>
        <taxon>Pentapetalae</taxon>
        <taxon>rosids</taxon>
        <taxon>fabids</taxon>
        <taxon>Fagales</taxon>
        <taxon>Fagaceae</taxon>
        <taxon>Quercus</taxon>
    </lineage>
</organism>